<reference evidence="1" key="2">
    <citation type="submission" date="2025-03" db="EMBL/GenBank/DDBJ databases">
        <authorList>
            <consortium name="ELIXIR-Norway"/>
            <consortium name="Elixir Norway"/>
        </authorList>
    </citation>
    <scope>NUCLEOTIDE SEQUENCE</scope>
</reference>
<gene>
    <name evidence="1" type="ORF">MRATA1EN22A_LOCUS23373</name>
</gene>
<dbReference type="EMBL" id="OX596088">
    <property type="protein sequence ID" value="CAN0514792.1"/>
    <property type="molecule type" value="Genomic_DNA"/>
</dbReference>
<feature type="non-terminal residue" evidence="1">
    <location>
        <position position="1"/>
    </location>
</feature>
<protein>
    <submittedName>
        <fullName evidence="1">Uncharacterized protein</fullName>
    </submittedName>
</protein>
<sequence length="474" mass="50632">PPLHPHHPSLLSGLLSQTPQTQALLQSPAPYSSPLSALPDQIPATPLTCSSLAGPICPASAPSCLLPGQTLSSHPSPGLLKPLGLPSRSFCLNTLRFPPHHSRDPPSTHPPTSFHAHPATLTRAGHLLSRFPSHFCPRSSCYLAPLRVPHTQPRPGHPPLPCLPRFLPIPSHSPLPFLSLLHSLPNPYRLPPLAPAPMGPPNLPEGPHPPVGQIPPPFLLTQICPHPPAAPRSLSPSPCPQRPPTPAPSPSPSILPRAPSAGSPHTAHALSPLGAGTLSSPHPTLHEGEEDCPLPLPEAVRAPQLRRRPQCQSHGGRDCSPPRPPLPPPPPPLLRTHNKQCGARAGTANRLNRRLNRRPPGTARRAGACPSAAAYPHRRALPAPGPCSRSAAAATSSACVSGSSAQRRRLRRLLLPWWRSRLRSPLRRRRRRRARDAAERAHWPGQGAGPAAAGERKARPLTRRAPPPRALCRT</sequence>
<reference evidence="1" key="1">
    <citation type="submission" date="2023-05" db="EMBL/GenBank/DDBJ databases">
        <authorList>
            <consortium name="ELIXIR-Norway"/>
        </authorList>
    </citation>
    <scope>NUCLEOTIDE SEQUENCE</scope>
</reference>
<name>A0AC59ZUS5_RANTA</name>
<organism evidence="1 2">
    <name type="scientific">Rangifer tarandus platyrhynchus</name>
    <name type="common">Svalbard reindeer</name>
    <dbReference type="NCBI Taxonomy" id="3082113"/>
    <lineage>
        <taxon>Eukaryota</taxon>
        <taxon>Metazoa</taxon>
        <taxon>Chordata</taxon>
        <taxon>Craniata</taxon>
        <taxon>Vertebrata</taxon>
        <taxon>Euteleostomi</taxon>
        <taxon>Mammalia</taxon>
        <taxon>Eutheria</taxon>
        <taxon>Laurasiatheria</taxon>
        <taxon>Artiodactyla</taxon>
        <taxon>Ruminantia</taxon>
        <taxon>Pecora</taxon>
        <taxon>Cervidae</taxon>
        <taxon>Odocoileinae</taxon>
        <taxon>Rangifer</taxon>
    </lineage>
</organism>
<evidence type="ECO:0000313" key="2">
    <source>
        <dbReference type="Proteomes" id="UP001162501"/>
    </source>
</evidence>
<proteinExistence type="predicted"/>
<evidence type="ECO:0000313" key="1">
    <source>
        <dbReference type="EMBL" id="CAN0514792.1"/>
    </source>
</evidence>
<dbReference type="Proteomes" id="UP001162501">
    <property type="component" value="Chromosome 4"/>
</dbReference>
<accession>A0AC59ZUS5</accession>